<gene>
    <name evidence="2" type="primary">paaG_2</name>
    <name evidence="2" type="ORF">Raf01_66390</name>
</gene>
<dbReference type="Gene3D" id="3.90.226.10">
    <property type="entry name" value="2-enoyl-CoA Hydratase, Chain A, domain 1"/>
    <property type="match status" value="1"/>
</dbReference>
<comment type="caution">
    <text evidence="2">The sequence shown here is derived from an EMBL/GenBank/DDBJ whole genome shotgun (WGS) entry which is preliminary data.</text>
</comment>
<name>A0A8J3QYL2_9ACTN</name>
<dbReference type="GO" id="GO:0003824">
    <property type="term" value="F:catalytic activity"/>
    <property type="evidence" value="ECO:0007669"/>
    <property type="project" value="UniProtKB-ARBA"/>
</dbReference>
<dbReference type="CDD" id="cd06558">
    <property type="entry name" value="crotonase-like"/>
    <property type="match status" value="1"/>
</dbReference>
<dbReference type="PANTHER" id="PTHR43459">
    <property type="entry name" value="ENOYL-COA HYDRATASE"/>
    <property type="match status" value="1"/>
</dbReference>
<keyword evidence="3" id="KW-1185">Reference proteome</keyword>
<dbReference type="Proteomes" id="UP000642748">
    <property type="component" value="Unassembled WGS sequence"/>
</dbReference>
<dbReference type="RefSeq" id="WP_239134133.1">
    <property type="nucleotide sequence ID" value="NZ_BONZ01000067.1"/>
</dbReference>
<proteinExistence type="inferred from homology"/>
<reference evidence="2" key="1">
    <citation type="submission" date="2021-01" db="EMBL/GenBank/DDBJ databases">
        <title>Whole genome shotgun sequence of Rugosimonospora africana NBRC 104875.</title>
        <authorList>
            <person name="Komaki H."/>
            <person name="Tamura T."/>
        </authorList>
    </citation>
    <scope>NUCLEOTIDE SEQUENCE</scope>
    <source>
        <strain evidence="2">NBRC 104875</strain>
    </source>
</reference>
<evidence type="ECO:0000256" key="1">
    <source>
        <dbReference type="ARBA" id="ARBA00005254"/>
    </source>
</evidence>
<protein>
    <submittedName>
        <fullName evidence="2">Enoyl-CoA hydratase</fullName>
    </submittedName>
</protein>
<comment type="similarity">
    <text evidence="1">Belongs to the enoyl-CoA hydratase/isomerase family.</text>
</comment>
<evidence type="ECO:0000313" key="2">
    <source>
        <dbReference type="EMBL" id="GIH18467.1"/>
    </source>
</evidence>
<dbReference type="SUPFAM" id="SSF52096">
    <property type="entry name" value="ClpP/crotonase"/>
    <property type="match status" value="1"/>
</dbReference>
<dbReference type="AlphaFoldDB" id="A0A8J3QYL2"/>
<dbReference type="InterPro" id="IPR014748">
    <property type="entry name" value="Enoyl-CoA_hydra_C"/>
</dbReference>
<organism evidence="2 3">
    <name type="scientific">Rugosimonospora africana</name>
    <dbReference type="NCBI Taxonomy" id="556532"/>
    <lineage>
        <taxon>Bacteria</taxon>
        <taxon>Bacillati</taxon>
        <taxon>Actinomycetota</taxon>
        <taxon>Actinomycetes</taxon>
        <taxon>Micromonosporales</taxon>
        <taxon>Micromonosporaceae</taxon>
        <taxon>Rugosimonospora</taxon>
    </lineage>
</organism>
<evidence type="ECO:0000313" key="3">
    <source>
        <dbReference type="Proteomes" id="UP000642748"/>
    </source>
</evidence>
<sequence length="287" mass="30535">MTRSGPAARSGAATRFRASAPLTTEWKHFDFAVDGPVATVTFNRPEKLNPLTFESYADLRDLVTELPHHDGVKVLVIQGQGRGFCGGGDVNEIIGELITMKAGELMKFTKMTGDVIRAMRECPIPIIVRIQGIAAGAGSVIALAADFRVVGRSGRFAFLFTRVGLSGGDMGAAYLLPRVVGLGRATSLLMLGDTIDAETADRYGLVSHLVDDDELDSAVAALAGRLAAGPSLAYAQTKSLLTRELDMPLSASVELDAMTQALLMTTEDHAEFHAAFTAGRAPDWKGR</sequence>
<dbReference type="InterPro" id="IPR029045">
    <property type="entry name" value="ClpP/crotonase-like_dom_sf"/>
</dbReference>
<dbReference type="EMBL" id="BONZ01000067">
    <property type="protein sequence ID" value="GIH18467.1"/>
    <property type="molecule type" value="Genomic_DNA"/>
</dbReference>
<dbReference type="InterPro" id="IPR001753">
    <property type="entry name" value="Enoyl-CoA_hydra/iso"/>
</dbReference>
<dbReference type="Pfam" id="PF00378">
    <property type="entry name" value="ECH_1"/>
    <property type="match status" value="1"/>
</dbReference>
<dbReference type="NCBIfam" id="NF006107">
    <property type="entry name" value="PRK08258.1"/>
    <property type="match status" value="1"/>
</dbReference>
<dbReference type="PANTHER" id="PTHR43459:SF1">
    <property type="entry name" value="EG:BACN32G11.4 PROTEIN"/>
    <property type="match status" value="1"/>
</dbReference>
<dbReference type="Gene3D" id="1.10.12.10">
    <property type="entry name" value="Lyase 2-enoyl-coa Hydratase, Chain A, domain 2"/>
    <property type="match status" value="1"/>
</dbReference>
<accession>A0A8J3QYL2</accession>